<dbReference type="PROSITE" id="PS51112">
    <property type="entry name" value="AMMECR1"/>
    <property type="match status" value="1"/>
</dbReference>
<organism evidence="2 3">
    <name type="scientific">Bellilinea caldifistulae</name>
    <dbReference type="NCBI Taxonomy" id="360411"/>
    <lineage>
        <taxon>Bacteria</taxon>
        <taxon>Bacillati</taxon>
        <taxon>Chloroflexota</taxon>
        <taxon>Anaerolineae</taxon>
        <taxon>Anaerolineales</taxon>
        <taxon>Anaerolineaceae</taxon>
        <taxon>Bellilinea</taxon>
    </lineage>
</organism>
<dbReference type="InterPro" id="IPR027485">
    <property type="entry name" value="AMMECR1_N"/>
</dbReference>
<dbReference type="STRING" id="360411.AC812_06825"/>
<dbReference type="InterPro" id="IPR036071">
    <property type="entry name" value="AMMECR1_dom_sf"/>
</dbReference>
<sequence length="190" mass="21811">MTEEKLTENERKLLLQVAREAIEDAVHGRPLRPLDWESIPPRLKEEGATFVTLTLNGKLRGCIGTLEAHQPLIEDVREHAIAAALADYRFPPVRPEEVDHLQIEISRLTTPQPLDYDSPLDLIRKLRPGIDGVVLMDDGRRATFLPQVWHSLPDAENFLDQLCLKMGAPRKLWRLKKLTVLTYQVEEFHE</sequence>
<evidence type="ECO:0000259" key="1">
    <source>
        <dbReference type="PROSITE" id="PS51112"/>
    </source>
</evidence>
<proteinExistence type="predicted"/>
<dbReference type="Gene3D" id="3.30.1490.150">
    <property type="entry name" value="Hypothetical protein ph0010, domain 2"/>
    <property type="match status" value="1"/>
</dbReference>
<dbReference type="Gene3D" id="3.30.700.20">
    <property type="entry name" value="Hypothetical protein ph0010, domain 1"/>
    <property type="match status" value="1"/>
</dbReference>
<accession>A0A0P6X7S4</accession>
<protein>
    <recommendedName>
        <fullName evidence="1">AMMECR1 domain-containing protein</fullName>
    </recommendedName>
</protein>
<dbReference type="PANTHER" id="PTHR13016">
    <property type="entry name" value="AMMECR1 HOMOLOG"/>
    <property type="match status" value="1"/>
</dbReference>
<dbReference type="PANTHER" id="PTHR13016:SF0">
    <property type="entry name" value="AMME SYNDROME CANDIDATE GENE 1 PROTEIN"/>
    <property type="match status" value="1"/>
</dbReference>
<dbReference type="EMBL" id="LGHJ01000012">
    <property type="protein sequence ID" value="KPL76365.1"/>
    <property type="molecule type" value="Genomic_DNA"/>
</dbReference>
<gene>
    <name evidence="2" type="ORF">AC812_06825</name>
</gene>
<feature type="domain" description="AMMECR1" evidence="1">
    <location>
        <begin position="9"/>
        <end position="190"/>
    </location>
</feature>
<dbReference type="InterPro" id="IPR027623">
    <property type="entry name" value="AmmeMemoSam_A"/>
</dbReference>
<dbReference type="InterPro" id="IPR002733">
    <property type="entry name" value="AMMECR1_domain"/>
</dbReference>
<dbReference type="NCBIfam" id="TIGR04335">
    <property type="entry name" value="AmmeMemoSam_A"/>
    <property type="match status" value="1"/>
</dbReference>
<evidence type="ECO:0000313" key="3">
    <source>
        <dbReference type="Proteomes" id="UP000050514"/>
    </source>
</evidence>
<dbReference type="Pfam" id="PF01871">
    <property type="entry name" value="AMMECR1"/>
    <property type="match status" value="1"/>
</dbReference>
<evidence type="ECO:0000313" key="2">
    <source>
        <dbReference type="EMBL" id="KPL76365.1"/>
    </source>
</evidence>
<dbReference type="NCBIfam" id="TIGR00296">
    <property type="entry name" value="TIGR00296 family protein"/>
    <property type="match status" value="1"/>
</dbReference>
<keyword evidence="3" id="KW-1185">Reference proteome</keyword>
<dbReference type="SUPFAM" id="SSF143447">
    <property type="entry name" value="AMMECR1-like"/>
    <property type="match status" value="1"/>
</dbReference>
<dbReference type="InterPro" id="IPR023473">
    <property type="entry name" value="AMMECR1"/>
</dbReference>
<dbReference type="Proteomes" id="UP000050514">
    <property type="component" value="Unassembled WGS sequence"/>
</dbReference>
<name>A0A0P6X7S4_9CHLR</name>
<dbReference type="AlphaFoldDB" id="A0A0P6X7S4"/>
<comment type="caution">
    <text evidence="2">The sequence shown here is derived from an EMBL/GenBank/DDBJ whole genome shotgun (WGS) entry which is preliminary data.</text>
</comment>
<dbReference type="OrthoDB" id="159752at2"/>
<dbReference type="RefSeq" id="WP_082149234.1">
    <property type="nucleotide sequence ID" value="NZ_DF967971.1"/>
</dbReference>
<reference evidence="2 3" key="1">
    <citation type="submission" date="2015-07" db="EMBL/GenBank/DDBJ databases">
        <title>Draft genome of Bellilinea caldifistulae DSM 17877.</title>
        <authorList>
            <person name="Hemp J."/>
            <person name="Ward L.M."/>
            <person name="Pace L.A."/>
            <person name="Fischer W.W."/>
        </authorList>
    </citation>
    <scope>NUCLEOTIDE SEQUENCE [LARGE SCALE GENOMIC DNA]</scope>
    <source>
        <strain evidence="2 3">GOMI-1</strain>
    </source>
</reference>